<reference evidence="3" key="1">
    <citation type="submission" date="2020-11" db="EMBL/GenBank/DDBJ databases">
        <authorList>
            <person name="Tran Van P."/>
        </authorList>
    </citation>
    <scope>NUCLEOTIDE SEQUENCE</scope>
</reference>
<feature type="chain" id="PRO_5036211703" evidence="2">
    <location>
        <begin position="17"/>
        <end position="549"/>
    </location>
</feature>
<feature type="transmembrane region" description="Helical" evidence="1">
    <location>
        <begin position="32"/>
        <end position="65"/>
    </location>
</feature>
<evidence type="ECO:0000313" key="4">
    <source>
        <dbReference type="Proteomes" id="UP000759131"/>
    </source>
</evidence>
<organism evidence="3">
    <name type="scientific">Medioppia subpectinata</name>
    <dbReference type="NCBI Taxonomy" id="1979941"/>
    <lineage>
        <taxon>Eukaryota</taxon>
        <taxon>Metazoa</taxon>
        <taxon>Ecdysozoa</taxon>
        <taxon>Arthropoda</taxon>
        <taxon>Chelicerata</taxon>
        <taxon>Arachnida</taxon>
        <taxon>Acari</taxon>
        <taxon>Acariformes</taxon>
        <taxon>Sarcoptiformes</taxon>
        <taxon>Oribatida</taxon>
        <taxon>Brachypylina</taxon>
        <taxon>Oppioidea</taxon>
        <taxon>Oppiidae</taxon>
        <taxon>Medioppia</taxon>
    </lineage>
</organism>
<name>A0A7R9Q2T7_9ACAR</name>
<protein>
    <submittedName>
        <fullName evidence="3">Uncharacterized protein</fullName>
    </submittedName>
</protein>
<keyword evidence="4" id="KW-1185">Reference proteome</keyword>
<evidence type="ECO:0000256" key="1">
    <source>
        <dbReference type="SAM" id="Phobius"/>
    </source>
</evidence>
<keyword evidence="1" id="KW-0812">Transmembrane</keyword>
<dbReference type="EMBL" id="CAJPIZ010007745">
    <property type="protein sequence ID" value="CAG2110554.1"/>
    <property type="molecule type" value="Genomic_DNA"/>
</dbReference>
<dbReference type="EMBL" id="OC862320">
    <property type="protein sequence ID" value="CAD7630124.1"/>
    <property type="molecule type" value="Genomic_DNA"/>
</dbReference>
<keyword evidence="2" id="KW-0732">Signal</keyword>
<feature type="transmembrane region" description="Helical" evidence="1">
    <location>
        <begin position="102"/>
        <end position="126"/>
    </location>
</feature>
<proteinExistence type="predicted"/>
<evidence type="ECO:0000256" key="2">
    <source>
        <dbReference type="SAM" id="SignalP"/>
    </source>
</evidence>
<sequence>MVFITMCFASAQGVLGATDTMLANYKITSPTYIISVGLSVGTGFAFAFNTVSLTVVLSIASELYVAKIKEQTQLMQLPGTEVDQISRNLIKIRDSMAKMDTYITYALHLKIFYCGLYTSTMMFSLAQNLTRQPMDTGAIISLILILVPVLCDQFVTCYISQRIIDAADTLCSVTEGRIATLGKRGSDAKQGNFGNGHNDRQQYDLVLQVARKRLVFRAANIFRVDIRMVTAFSAGGQPFKHVIGSNVRTIGELKGQLTASGLYREGRNFLALVSGAGQLSADRYILPDGCPVNWITGADIVEIYDNKDVTSDIQAPGVISELNNGLTNRLDQFIKRMDIEFIKWQQMANNFTTSISNGNECCGHSTIADADRVSIDSLDNISRKTIDDNNACDILSEICGELKKTNQSLDQLMTELSRNKEKTVTDSKPIAEDMSSLTSSVNTSDSRFTVDDMSVLNSLFSGSSITSRSSTRTWTQESATDSDTMLLLSGFRDQLRAITDKWSQIETTSASTEVFEQMLIGFANEIKHAKNKLMLKRTGNTPSRIRSGI</sequence>
<dbReference type="AlphaFoldDB" id="A0A7R9Q2T7"/>
<accession>A0A7R9Q2T7</accession>
<evidence type="ECO:0000313" key="3">
    <source>
        <dbReference type="EMBL" id="CAD7630124.1"/>
    </source>
</evidence>
<gene>
    <name evidence="3" type="ORF">OSB1V03_LOCUS10537</name>
</gene>
<keyword evidence="1" id="KW-1133">Transmembrane helix</keyword>
<dbReference type="Proteomes" id="UP000759131">
    <property type="component" value="Unassembled WGS sequence"/>
</dbReference>
<feature type="transmembrane region" description="Helical" evidence="1">
    <location>
        <begin position="138"/>
        <end position="159"/>
    </location>
</feature>
<feature type="signal peptide" evidence="2">
    <location>
        <begin position="1"/>
        <end position="16"/>
    </location>
</feature>
<keyword evidence="1" id="KW-0472">Membrane</keyword>